<evidence type="ECO:0000313" key="2">
    <source>
        <dbReference type="EMBL" id="MBV6343087.1"/>
    </source>
</evidence>
<dbReference type="Pfam" id="PF02142">
    <property type="entry name" value="MGS"/>
    <property type="match status" value="1"/>
</dbReference>
<name>A0ABS6S365_9BACT</name>
<accession>A0ABS6S365</accession>
<reference evidence="2 3" key="1">
    <citation type="journal article" date="2020" name="J Geophys Res Biogeosci">
        <title>Magnetotaxis as an Adaptation to Enable Bacterial Shuttling of Microbial Sulfur and Sulfur Cycling Across Aquatic Oxic#Anoxic Interfaces.</title>
        <authorList>
            <person name="Li J."/>
            <person name="Liu P."/>
            <person name="Wang J."/>
            <person name="Roberts A.P."/>
            <person name="Pan Y."/>
        </authorList>
    </citation>
    <scope>NUCLEOTIDE SEQUENCE [LARGE SCALE GENOMIC DNA]</scope>
    <source>
        <strain evidence="2 3">MYR-1_YQ</strain>
    </source>
</reference>
<gene>
    <name evidence="2" type="ORF">HWQ67_16015</name>
</gene>
<proteinExistence type="predicted"/>
<feature type="domain" description="MGS-like" evidence="1">
    <location>
        <begin position="1"/>
        <end position="80"/>
    </location>
</feature>
<sequence>RPHIVDSIKNKEISYIINTVSGAQAKADSHSIRTAALQYKVPYSTTVAGARALVNAIEMLKAKEPGIKTIQDYHRSIHVAL</sequence>
<evidence type="ECO:0000259" key="1">
    <source>
        <dbReference type="PROSITE" id="PS51855"/>
    </source>
</evidence>
<dbReference type="Proteomes" id="UP001196980">
    <property type="component" value="Unassembled WGS sequence"/>
</dbReference>
<comment type="caution">
    <text evidence="2">The sequence shown here is derived from an EMBL/GenBank/DDBJ whole genome shotgun (WGS) entry which is preliminary data.</text>
</comment>
<dbReference type="InterPro" id="IPR011607">
    <property type="entry name" value="MGS-like_dom"/>
</dbReference>
<feature type="non-terminal residue" evidence="2">
    <location>
        <position position="1"/>
    </location>
</feature>
<organism evidence="2 3">
    <name type="scientific">Candidatus Magnetobacterium casense</name>
    <dbReference type="NCBI Taxonomy" id="1455061"/>
    <lineage>
        <taxon>Bacteria</taxon>
        <taxon>Pseudomonadati</taxon>
        <taxon>Nitrospirota</taxon>
        <taxon>Thermodesulfovibrionia</taxon>
        <taxon>Thermodesulfovibrionales</taxon>
        <taxon>Candidatus Magnetobacteriaceae</taxon>
        <taxon>Candidatus Magnetobacterium</taxon>
    </lineage>
</organism>
<dbReference type="RefSeq" id="WP_218253694.1">
    <property type="nucleotide sequence ID" value="NZ_JABXWD010000440.1"/>
</dbReference>
<dbReference type="EMBL" id="JABXWD010000440">
    <property type="protein sequence ID" value="MBV6343087.1"/>
    <property type="molecule type" value="Genomic_DNA"/>
</dbReference>
<protein>
    <recommendedName>
        <fullName evidence="1">MGS-like domain-containing protein</fullName>
    </recommendedName>
</protein>
<keyword evidence="3" id="KW-1185">Reference proteome</keyword>
<evidence type="ECO:0000313" key="3">
    <source>
        <dbReference type="Proteomes" id="UP001196980"/>
    </source>
</evidence>
<dbReference type="PROSITE" id="PS51855">
    <property type="entry name" value="MGS"/>
    <property type="match status" value="1"/>
</dbReference>